<evidence type="ECO:0000313" key="16">
    <source>
        <dbReference type="EMBL" id="RDU47625.1"/>
    </source>
</evidence>
<keyword evidence="4" id="KW-0406">Ion transport</keyword>
<keyword evidence="9 12" id="KW-0472">Membrane</keyword>
<organism evidence="16 17">
    <name type="scientific">Parabacteroides acidifaciens</name>
    <dbReference type="NCBI Taxonomy" id="2290935"/>
    <lineage>
        <taxon>Bacteria</taxon>
        <taxon>Pseudomonadati</taxon>
        <taxon>Bacteroidota</taxon>
        <taxon>Bacteroidia</taxon>
        <taxon>Bacteroidales</taxon>
        <taxon>Tannerellaceae</taxon>
        <taxon>Parabacteroides</taxon>
    </lineage>
</organism>
<dbReference type="Pfam" id="PF07715">
    <property type="entry name" value="Plug"/>
    <property type="match status" value="1"/>
</dbReference>
<keyword evidence="2 12" id="KW-0813">Transport</keyword>
<dbReference type="InterPro" id="IPR008969">
    <property type="entry name" value="CarboxyPept-like_regulatory"/>
</dbReference>
<evidence type="ECO:0000256" key="2">
    <source>
        <dbReference type="ARBA" id="ARBA00022448"/>
    </source>
</evidence>
<evidence type="ECO:0000256" key="7">
    <source>
        <dbReference type="ARBA" id="ARBA00023004"/>
    </source>
</evidence>
<keyword evidence="7" id="KW-0408">Iron</keyword>
<dbReference type="AlphaFoldDB" id="A0A3D8H9F3"/>
<feature type="region of interest" description="Disordered" evidence="14">
    <location>
        <begin position="310"/>
        <end position="332"/>
    </location>
</feature>
<dbReference type="Proteomes" id="UP000256321">
    <property type="component" value="Unassembled WGS sequence"/>
</dbReference>
<evidence type="ECO:0000256" key="4">
    <source>
        <dbReference type="ARBA" id="ARBA00022496"/>
    </source>
</evidence>
<comment type="similarity">
    <text evidence="12 13">Belongs to the TonB-dependent receptor family.</text>
</comment>
<evidence type="ECO:0000256" key="5">
    <source>
        <dbReference type="ARBA" id="ARBA00022692"/>
    </source>
</evidence>
<gene>
    <name evidence="16" type="ORF">DWU89_18680</name>
</gene>
<evidence type="ECO:0000256" key="12">
    <source>
        <dbReference type="PROSITE-ProRule" id="PRU01360"/>
    </source>
</evidence>
<sequence>MNKIVTLEILGKESFNLFRKIPVVMRLSVVFLFLSLGIAVANNSYAQNTTLSLEMSNSTIANVLEAVENQTDFSFIYDANVVNINKKVSVSVNEKNIFDVLNKMFGNSDIAYTVVNKKIILNKKEAIDLMQQQGKRVTGVVVDKNNEPVIGANILVKGTTNGTITDVDGNYTLDNVPVDAILVYSYIGFDSQELKYDGQATINVTLSEDTQKLDEVVVTAMGIKKKAASLTYSSQQVGGDELTRAKDPNMITALAGKTAGVQINKNSSGLGGSAKVSIRGVRSANADANNQPLYVIDGVPMLNSISEQASSAMGGTNNAGNRDSGDGISNLNPDDIESMSILKGASAAALYGSQAANGVILITTKKGKAGLQRVTFSSNLTVDHAISLPEFQNEYGRKDNLSWGEKGNLKDYDNAGDFFQNGVTAINSLSLTRGNDKLQTYFSYANTSASGVVEKNKLQKHNLNFRETAQFFDDRLNIDANVNLMTQSIKNRPTSGGYYMNPLVGLYGFPRGEDITPYKDGYETNDFGRNMPIQNWYTDITSFEQNPYWLVNRVTSRDKRYRALASLTAALTVTDWLKIQARGNVDYTNDKFQQKMYATTSVDLAGTNGRYIDLNHTEMLLYGDVMAMVNKKWNDWSLNAALGSSINSTRVDELRLDSKTASLYYPNVFTVANINMNTSAACDEIINQRRTLQSIFATAQVGWKESLYLDVTARNDWSSTLAFTKHKNKGFFYPSVGLSWIMNNTLDMPEWINFGKLRGSWSKVGNDIPLYVSNPVDMIGAGGKIIVNEAAAFDNLKPELSTSWEVGTEWKFFNYRLDLDFTYYRTNTKNQLLKMPSFAGSPYKYYYVNAGNIQNEGVELTLGVTPVMTNDFRWKTSFNFSTNKNKVVKLHPELKSFAYGDEGFSMMYMMRIKEGGSLGDLYGNAFERDEAGKIVYDENNLPNVITGNNVKIGNSNPDALLGWSNTFTYKDFSLYFLIDCRFGGDVLSVTQADLDSKGVSQATADARRAGFVDLEGTHIGKENIEAFYSRVGGRNGCSEYYMYDATNVRLRELSLGYTFPRKLMEKSKVFQEAQLSFVARNLFFFYKDAPFDPDASLSSGNGCQGVDVFGMPTTRSLGFNLKVSF</sequence>
<evidence type="ECO:0000256" key="3">
    <source>
        <dbReference type="ARBA" id="ARBA00022452"/>
    </source>
</evidence>
<dbReference type="InterPro" id="IPR039426">
    <property type="entry name" value="TonB-dep_rcpt-like"/>
</dbReference>
<comment type="caution">
    <text evidence="16">The sequence shown here is derived from an EMBL/GenBank/DDBJ whole genome shotgun (WGS) entry which is preliminary data.</text>
</comment>
<keyword evidence="4" id="KW-0410">Iron transport</keyword>
<protein>
    <submittedName>
        <fullName evidence="16">SusC/RagA family TonB-linked outer membrane protein</fullName>
    </submittedName>
</protein>
<dbReference type="InterPro" id="IPR023996">
    <property type="entry name" value="TonB-dep_OMP_SusC/RagA"/>
</dbReference>
<name>A0A3D8H9F3_9BACT</name>
<dbReference type="Gene3D" id="2.40.170.20">
    <property type="entry name" value="TonB-dependent receptor, beta-barrel domain"/>
    <property type="match status" value="1"/>
</dbReference>
<dbReference type="Pfam" id="PF07660">
    <property type="entry name" value="STN"/>
    <property type="match status" value="1"/>
</dbReference>
<comment type="subcellular location">
    <subcellularLocation>
        <location evidence="1 12">Cell outer membrane</location>
        <topology evidence="1 12">Multi-pass membrane protein</topology>
    </subcellularLocation>
</comment>
<evidence type="ECO:0000256" key="8">
    <source>
        <dbReference type="ARBA" id="ARBA00023077"/>
    </source>
</evidence>
<dbReference type="Pfam" id="PF00593">
    <property type="entry name" value="TonB_dep_Rec_b-barrel"/>
    <property type="match status" value="1"/>
</dbReference>
<dbReference type="Pfam" id="PF13715">
    <property type="entry name" value="CarbopepD_reg_2"/>
    <property type="match status" value="1"/>
</dbReference>
<evidence type="ECO:0000256" key="9">
    <source>
        <dbReference type="ARBA" id="ARBA00023136"/>
    </source>
</evidence>
<dbReference type="InterPro" id="IPR023997">
    <property type="entry name" value="TonB-dep_OMP_SusC/RagA_CS"/>
</dbReference>
<dbReference type="NCBIfam" id="TIGR04057">
    <property type="entry name" value="SusC_RagA_signa"/>
    <property type="match status" value="1"/>
</dbReference>
<dbReference type="PANTHER" id="PTHR30069">
    <property type="entry name" value="TONB-DEPENDENT OUTER MEMBRANE RECEPTOR"/>
    <property type="match status" value="1"/>
</dbReference>
<dbReference type="PROSITE" id="PS52016">
    <property type="entry name" value="TONB_DEPENDENT_REC_3"/>
    <property type="match status" value="1"/>
</dbReference>
<dbReference type="InterPro" id="IPR011662">
    <property type="entry name" value="Secretin/TonB_short_N"/>
</dbReference>
<dbReference type="FunFam" id="2.60.40.1120:FF:000003">
    <property type="entry name" value="Outer membrane protein Omp121"/>
    <property type="match status" value="1"/>
</dbReference>
<keyword evidence="10" id="KW-0675">Receptor</keyword>
<evidence type="ECO:0000256" key="13">
    <source>
        <dbReference type="RuleBase" id="RU003357"/>
    </source>
</evidence>
<keyword evidence="5 12" id="KW-0812">Transmembrane</keyword>
<reference evidence="16 17" key="1">
    <citation type="submission" date="2018-07" db="EMBL/GenBank/DDBJ databases">
        <title>Parabacteroides acidifaciens nov. sp., isolated from human feces.</title>
        <authorList>
            <person name="Wang Y.J."/>
        </authorList>
    </citation>
    <scope>NUCLEOTIDE SEQUENCE [LARGE SCALE GENOMIC DNA]</scope>
    <source>
        <strain evidence="16 17">426-9</strain>
    </source>
</reference>
<dbReference type="InterPro" id="IPR037066">
    <property type="entry name" value="Plug_dom_sf"/>
</dbReference>
<proteinExistence type="inferred from homology"/>
<dbReference type="InterPro" id="IPR036942">
    <property type="entry name" value="Beta-barrel_TonB_sf"/>
</dbReference>
<accession>A0A3D8H9F3</accession>
<dbReference type="InterPro" id="IPR000531">
    <property type="entry name" value="Beta-barrel_TonB"/>
</dbReference>
<feature type="domain" description="Secretin/TonB short N-terminal" evidence="15">
    <location>
        <begin position="73"/>
        <end position="124"/>
    </location>
</feature>
<dbReference type="GO" id="GO:0009279">
    <property type="term" value="C:cell outer membrane"/>
    <property type="evidence" value="ECO:0007669"/>
    <property type="project" value="UniProtKB-SubCell"/>
</dbReference>
<dbReference type="GO" id="GO:0015344">
    <property type="term" value="F:siderophore uptake transmembrane transporter activity"/>
    <property type="evidence" value="ECO:0007669"/>
    <property type="project" value="TreeGrafter"/>
</dbReference>
<evidence type="ECO:0000256" key="11">
    <source>
        <dbReference type="ARBA" id="ARBA00023237"/>
    </source>
</evidence>
<dbReference type="PANTHER" id="PTHR30069:SF29">
    <property type="entry name" value="HEMOGLOBIN AND HEMOGLOBIN-HAPTOGLOBIN-BINDING PROTEIN 1-RELATED"/>
    <property type="match status" value="1"/>
</dbReference>
<evidence type="ECO:0000313" key="17">
    <source>
        <dbReference type="Proteomes" id="UP000256321"/>
    </source>
</evidence>
<keyword evidence="11 12" id="KW-0998">Cell outer membrane</keyword>
<evidence type="ECO:0000256" key="6">
    <source>
        <dbReference type="ARBA" id="ARBA00022729"/>
    </source>
</evidence>
<dbReference type="GO" id="GO:0044718">
    <property type="term" value="P:siderophore transmembrane transport"/>
    <property type="evidence" value="ECO:0007669"/>
    <property type="project" value="TreeGrafter"/>
</dbReference>
<dbReference type="InterPro" id="IPR012910">
    <property type="entry name" value="Plug_dom"/>
</dbReference>
<keyword evidence="3 12" id="KW-1134">Transmembrane beta strand</keyword>
<evidence type="ECO:0000259" key="15">
    <source>
        <dbReference type="SMART" id="SM00965"/>
    </source>
</evidence>
<evidence type="ECO:0000256" key="14">
    <source>
        <dbReference type="SAM" id="MobiDB-lite"/>
    </source>
</evidence>
<dbReference type="SUPFAM" id="SSF49464">
    <property type="entry name" value="Carboxypeptidase regulatory domain-like"/>
    <property type="match status" value="1"/>
</dbReference>
<dbReference type="SUPFAM" id="SSF56935">
    <property type="entry name" value="Porins"/>
    <property type="match status" value="1"/>
</dbReference>
<keyword evidence="6" id="KW-0732">Signal</keyword>
<dbReference type="EMBL" id="QREV01000070">
    <property type="protein sequence ID" value="RDU47625.1"/>
    <property type="molecule type" value="Genomic_DNA"/>
</dbReference>
<evidence type="ECO:0000256" key="10">
    <source>
        <dbReference type="ARBA" id="ARBA00023170"/>
    </source>
</evidence>
<evidence type="ECO:0000256" key="1">
    <source>
        <dbReference type="ARBA" id="ARBA00004571"/>
    </source>
</evidence>
<dbReference type="SMART" id="SM00965">
    <property type="entry name" value="STN"/>
    <property type="match status" value="1"/>
</dbReference>
<dbReference type="Gene3D" id="2.170.130.10">
    <property type="entry name" value="TonB-dependent receptor, plug domain"/>
    <property type="match status" value="1"/>
</dbReference>
<dbReference type="Gene3D" id="2.60.40.1120">
    <property type="entry name" value="Carboxypeptidase-like, regulatory domain"/>
    <property type="match status" value="1"/>
</dbReference>
<keyword evidence="8 13" id="KW-0798">TonB box</keyword>
<dbReference type="NCBIfam" id="TIGR04056">
    <property type="entry name" value="OMP_RagA_SusC"/>
    <property type="match status" value="1"/>
</dbReference>